<dbReference type="EMBL" id="OBQI01000007">
    <property type="protein sequence ID" value="SOC52818.1"/>
    <property type="molecule type" value="Genomic_DNA"/>
</dbReference>
<dbReference type="GO" id="GO:1990189">
    <property type="term" value="F:protein N-terminal-serine acetyltransferase activity"/>
    <property type="evidence" value="ECO:0007669"/>
    <property type="project" value="TreeGrafter"/>
</dbReference>
<keyword evidence="2" id="KW-0808">Transferase</keyword>
<accession>A0A285VGX5</accession>
<dbReference type="InterPro" id="IPR051908">
    <property type="entry name" value="Ribosomal_N-acetyltransferase"/>
</dbReference>
<dbReference type="OrthoDB" id="4403558at2"/>
<dbReference type="SUPFAM" id="SSF55729">
    <property type="entry name" value="Acyl-CoA N-acyltransferases (Nat)"/>
    <property type="match status" value="1"/>
</dbReference>
<dbReference type="InterPro" id="IPR016181">
    <property type="entry name" value="Acyl_CoA_acyltransferase"/>
</dbReference>
<proteinExistence type="predicted"/>
<dbReference type="PANTHER" id="PTHR43441:SF10">
    <property type="entry name" value="ACETYLTRANSFERASE"/>
    <property type="match status" value="1"/>
</dbReference>
<dbReference type="Proteomes" id="UP000219435">
    <property type="component" value="Unassembled WGS sequence"/>
</dbReference>
<keyword evidence="3" id="KW-1185">Reference proteome</keyword>
<dbReference type="AlphaFoldDB" id="A0A285VGX5"/>
<evidence type="ECO:0000313" key="2">
    <source>
        <dbReference type="EMBL" id="SOC52818.1"/>
    </source>
</evidence>
<name>A0A285VGX5_9ACTN</name>
<dbReference type="GO" id="GO:0008999">
    <property type="term" value="F:protein-N-terminal-alanine acetyltransferase activity"/>
    <property type="evidence" value="ECO:0007669"/>
    <property type="project" value="TreeGrafter"/>
</dbReference>
<protein>
    <submittedName>
        <fullName evidence="2">Protein N-acetyltransferase, RimJ/RimL family</fullName>
    </submittedName>
</protein>
<dbReference type="PANTHER" id="PTHR43441">
    <property type="entry name" value="RIBOSOMAL-PROTEIN-SERINE ACETYLTRANSFERASE"/>
    <property type="match status" value="1"/>
</dbReference>
<gene>
    <name evidence="2" type="ORF">SAMN05660748_4187</name>
</gene>
<organism evidence="2 3">
    <name type="scientific">Blastococcus aggregatus</name>
    <dbReference type="NCBI Taxonomy" id="38502"/>
    <lineage>
        <taxon>Bacteria</taxon>
        <taxon>Bacillati</taxon>
        <taxon>Actinomycetota</taxon>
        <taxon>Actinomycetes</taxon>
        <taxon>Geodermatophilales</taxon>
        <taxon>Geodermatophilaceae</taxon>
        <taxon>Blastococcus</taxon>
    </lineage>
</organism>
<sequence length="181" mass="19574">MIHAPWPAAVPLSSPRLALEPLQVSHATEAATAFGDAALHQFTGGAPATEEQLRARYARQVHGHSPDRTQGWLNWMLRRHDTGELIGTVQATLTRTADNRITAELAWIIATSHHRQHLAKEAAAVVVAWLFQVGVADLVAHIHPHHLASAGVARHLGLHPTPVIVDGEVEWRLAPGPVEAA</sequence>
<dbReference type="Gene3D" id="3.40.630.30">
    <property type="match status" value="1"/>
</dbReference>
<evidence type="ECO:0000313" key="3">
    <source>
        <dbReference type="Proteomes" id="UP000219435"/>
    </source>
</evidence>
<dbReference type="Pfam" id="PF13302">
    <property type="entry name" value="Acetyltransf_3"/>
    <property type="match status" value="1"/>
</dbReference>
<dbReference type="InterPro" id="IPR000182">
    <property type="entry name" value="GNAT_dom"/>
</dbReference>
<dbReference type="GO" id="GO:0005737">
    <property type="term" value="C:cytoplasm"/>
    <property type="evidence" value="ECO:0007669"/>
    <property type="project" value="TreeGrafter"/>
</dbReference>
<dbReference type="RefSeq" id="WP_097196916.1">
    <property type="nucleotide sequence ID" value="NZ_OBQI01000007.1"/>
</dbReference>
<reference evidence="3" key="1">
    <citation type="submission" date="2017-08" db="EMBL/GenBank/DDBJ databases">
        <authorList>
            <person name="Varghese N."/>
            <person name="Submissions S."/>
        </authorList>
    </citation>
    <scope>NUCLEOTIDE SEQUENCE [LARGE SCALE GENOMIC DNA]</scope>
    <source>
        <strain evidence="3">DSM 4725</strain>
    </source>
</reference>
<feature type="domain" description="N-acetyltransferase" evidence="1">
    <location>
        <begin position="16"/>
        <end position="158"/>
    </location>
</feature>
<evidence type="ECO:0000259" key="1">
    <source>
        <dbReference type="Pfam" id="PF13302"/>
    </source>
</evidence>